<keyword evidence="1" id="KW-0051">Antiviral defense</keyword>
<evidence type="ECO:0000256" key="2">
    <source>
        <dbReference type="ARBA" id="ARBA00025626"/>
    </source>
</evidence>
<comment type="caution">
    <text evidence="3">The sequence shown here is derived from an EMBL/GenBank/DDBJ whole genome shotgun (WGS) entry which is preliminary data.</text>
</comment>
<dbReference type="EMBL" id="BAABEY010000002">
    <property type="protein sequence ID" value="GAA4432988.1"/>
    <property type="molecule type" value="Genomic_DNA"/>
</dbReference>
<accession>A0ABP8LNB3</accession>
<evidence type="ECO:0000313" key="3">
    <source>
        <dbReference type="EMBL" id="GAA4432988.1"/>
    </source>
</evidence>
<evidence type="ECO:0008006" key="5">
    <source>
        <dbReference type="Google" id="ProtNLM"/>
    </source>
</evidence>
<sequence length="300" mass="33334">MKIKSITVTLLAPMNDHAANRGEKLLGNASSIKRRRDGRVYISGQMQRHVLFSAIERINEDDPNGIGTYVANSDGTSADVKTDLRSDLGGYLHTNKENYSGRRTAPVSATPAVALDTSEISRDLLVRLKMNENKESESKQALATNEFSESDLMNMSFHLDVSAVGITKLFEYGGNESHLSTSYSDHLADKPGERHRRVKLFLEATRSMTDYANQARNATTGEPQKVLIVLDTKMSRKASRYFIASSDVEKERILEELKNREAIFFLGDDTDASVISVDEAYRRAFDAISANELYNPASPS</sequence>
<organism evidence="3 4">
    <name type="scientific">Ravibacter arvi</name>
    <dbReference type="NCBI Taxonomy" id="2051041"/>
    <lineage>
        <taxon>Bacteria</taxon>
        <taxon>Pseudomonadati</taxon>
        <taxon>Bacteroidota</taxon>
        <taxon>Cytophagia</taxon>
        <taxon>Cytophagales</taxon>
        <taxon>Spirosomataceae</taxon>
        <taxon>Ravibacter</taxon>
    </lineage>
</organism>
<dbReference type="NCBIfam" id="TIGR01875">
    <property type="entry name" value="cas_MJ0381"/>
    <property type="match status" value="1"/>
</dbReference>
<keyword evidence="4" id="KW-1185">Reference proteome</keyword>
<dbReference type="NCBIfam" id="TIGR03489">
    <property type="entry name" value="cas_csp1"/>
    <property type="match status" value="1"/>
</dbReference>
<evidence type="ECO:0000313" key="4">
    <source>
        <dbReference type="Proteomes" id="UP001501508"/>
    </source>
</evidence>
<proteinExistence type="predicted"/>
<gene>
    <name evidence="3" type="ORF">GCM10023091_05980</name>
</gene>
<dbReference type="RefSeq" id="WP_345026553.1">
    <property type="nucleotide sequence ID" value="NZ_BAABEY010000002.1"/>
</dbReference>
<dbReference type="Pfam" id="PF01905">
    <property type="entry name" value="DevR"/>
    <property type="match status" value="1"/>
</dbReference>
<dbReference type="InterPro" id="IPR020032">
    <property type="entry name" value="CRISPR-assoc_Csp1"/>
</dbReference>
<name>A0ABP8LNB3_9BACT</name>
<dbReference type="Proteomes" id="UP001501508">
    <property type="component" value="Unassembled WGS sequence"/>
</dbReference>
<evidence type="ECO:0000256" key="1">
    <source>
        <dbReference type="ARBA" id="ARBA00023118"/>
    </source>
</evidence>
<dbReference type="InterPro" id="IPR010154">
    <property type="entry name" value="CRISPR-assoc_Cas7/Cst2/DevR"/>
</dbReference>
<protein>
    <recommendedName>
        <fullName evidence="5">Type I-PGING CRISPR-associated protein Cas7/Csp1</fullName>
    </recommendedName>
</protein>
<comment type="function">
    <text evidence="2">CRISPR (clustered regularly interspaced short palindromic repeat) is an adaptive immune system that provides protection against mobile genetic elements (viruses, transposable elements and conjugative plasmids). CRISPR clusters contain spacers, sequences complementary to antecedent mobile elements, and target invading nucleic acids. CRISPR clusters are transcribed and processed into CRISPR RNA (crRNA).</text>
</comment>
<reference evidence="4" key="1">
    <citation type="journal article" date="2019" name="Int. J. Syst. Evol. Microbiol.">
        <title>The Global Catalogue of Microorganisms (GCM) 10K type strain sequencing project: providing services to taxonomists for standard genome sequencing and annotation.</title>
        <authorList>
            <consortium name="The Broad Institute Genomics Platform"/>
            <consortium name="The Broad Institute Genome Sequencing Center for Infectious Disease"/>
            <person name="Wu L."/>
            <person name="Ma J."/>
        </authorList>
    </citation>
    <scope>NUCLEOTIDE SEQUENCE [LARGE SCALE GENOMIC DNA]</scope>
    <source>
        <strain evidence="4">JCM 31920</strain>
    </source>
</reference>